<evidence type="ECO:0000313" key="2">
    <source>
        <dbReference type="EMBL" id="MBK9797909.1"/>
    </source>
</evidence>
<dbReference type="Proteomes" id="UP000886657">
    <property type="component" value="Unassembled WGS sequence"/>
</dbReference>
<name>A0A9D7SJY6_9BACT</name>
<accession>A0A9D7SJY6</accession>
<organism evidence="2 3">
    <name type="scientific">Candidatus Geothrix skivensis</name>
    <dbReference type="NCBI Taxonomy" id="2954439"/>
    <lineage>
        <taxon>Bacteria</taxon>
        <taxon>Pseudomonadati</taxon>
        <taxon>Acidobacteriota</taxon>
        <taxon>Holophagae</taxon>
        <taxon>Holophagales</taxon>
        <taxon>Holophagaceae</taxon>
        <taxon>Geothrix</taxon>
    </lineage>
</organism>
<evidence type="ECO:0000313" key="3">
    <source>
        <dbReference type="Proteomes" id="UP000886657"/>
    </source>
</evidence>
<gene>
    <name evidence="2" type="ORF">IPP58_15785</name>
</gene>
<feature type="region of interest" description="Disordered" evidence="1">
    <location>
        <begin position="32"/>
        <end position="63"/>
    </location>
</feature>
<proteinExistence type="predicted"/>
<evidence type="ECO:0000256" key="1">
    <source>
        <dbReference type="SAM" id="MobiDB-lite"/>
    </source>
</evidence>
<dbReference type="EMBL" id="JADKIO010000012">
    <property type="protein sequence ID" value="MBK9797909.1"/>
    <property type="molecule type" value="Genomic_DNA"/>
</dbReference>
<comment type="caution">
    <text evidence="2">The sequence shown here is derived from an EMBL/GenBank/DDBJ whole genome shotgun (WGS) entry which is preliminary data.</text>
</comment>
<feature type="compositionally biased region" description="Pro residues" evidence="1">
    <location>
        <begin position="37"/>
        <end position="47"/>
    </location>
</feature>
<dbReference type="AlphaFoldDB" id="A0A9D7SJY6"/>
<reference evidence="2" key="1">
    <citation type="submission" date="2020-10" db="EMBL/GenBank/DDBJ databases">
        <title>Connecting structure to function with the recovery of over 1000 high-quality activated sludge metagenome-assembled genomes encoding full-length rRNA genes using long-read sequencing.</title>
        <authorList>
            <person name="Singleton C.M."/>
            <person name="Petriglieri F."/>
            <person name="Kristensen J.M."/>
            <person name="Kirkegaard R.H."/>
            <person name="Michaelsen T.Y."/>
            <person name="Andersen M.H."/>
            <person name="Karst S.M."/>
            <person name="Dueholm M.S."/>
            <person name="Nielsen P.H."/>
            <person name="Albertsen M."/>
        </authorList>
    </citation>
    <scope>NUCLEOTIDE SEQUENCE</scope>
    <source>
        <strain evidence="2">Skiv_18-Q3-R9-52_MAXAC.067</strain>
    </source>
</reference>
<protein>
    <submittedName>
        <fullName evidence="2">Uncharacterized protein</fullName>
    </submittedName>
</protein>
<sequence length="63" mass="6791">MAAQDRRPFTDRLAALVAGPFLLGQRALALQWGESPGSPPEPPPEPPARLSLTPPEHAIKRRG</sequence>